<reference evidence="6 7" key="1">
    <citation type="journal article" date="2024" name="BMC Genomics">
        <title>De novo assembly and annotation of Popillia japonica's genome with initial clues to its potential as an invasive pest.</title>
        <authorList>
            <person name="Cucini C."/>
            <person name="Boschi S."/>
            <person name="Funari R."/>
            <person name="Cardaioli E."/>
            <person name="Iannotti N."/>
            <person name="Marturano G."/>
            <person name="Paoli F."/>
            <person name="Bruttini M."/>
            <person name="Carapelli A."/>
            <person name="Frati F."/>
            <person name="Nardi F."/>
        </authorList>
    </citation>
    <scope>NUCLEOTIDE SEQUENCE [LARGE SCALE GENOMIC DNA]</scope>
    <source>
        <strain evidence="6">DMR45628</strain>
    </source>
</reference>
<dbReference type="Gene3D" id="1.20.1370.10">
    <property type="entry name" value="Hemocyanin, N-terminal domain"/>
    <property type="match status" value="1"/>
</dbReference>
<gene>
    <name evidence="6" type="ORF">QE152_g34290</name>
</gene>
<feature type="domain" description="Hemocyanin middle" evidence="3">
    <location>
        <begin position="153"/>
        <end position="432"/>
    </location>
</feature>
<sequence length="672" mass="78272">MKGMFLFLALAALVVADKIPEIGDSFNWERQKDILQLFRFVNQPSSYKKFVEVGKTFPVENEDLYTKPEVVEEFFSLYTNELLPRGVVFNLLNDEHLQYAIALYNLFYYAKDYETFLNVAIWARQNVNQGLFVYSLSVAIVHRPDTKDYLLPPIYEIFPQYFFNSHVIQKVQNYKQQLFLPYPFPQQYPKGSYIVTANYTPSLLYVNQEQSLGYFTEDVGLNAFNYYTYIYCPFWLSEGSIPSCRELSSSTLIISQMLAKYYMERLTNGLGHIEPLNFHPPYTHQTGFYPLLRYPNGLDFLIRPHGGETTGPVYLKTTTHNYNYTLSGQLLLDYGRRVRDAIDLGYVINTKGEKIEINGTNGLYILMNILQGNELSVNPRFYGSLIKYATYVYANTFIPLDTRGILPAALELPETAVRDPTFYSLYATIYKYLQRYLMYQPPYTYKDLELSGVTIQEFEISRLVTYYDYFYADISNALYVSEQEFVDDSVRVYVRQQRLNHQFFTYKLDVKSTKSEEVVVKVFIGPKYDEFNNVIDMYEQSANFALLDVFPYTLQVGENIIERNSKEFSGYLPDLPSFKDIYNKLSSTQSLEQILHQIKNSFLGVPSRLMLPKGTPSGQVYQLYVFIGPDSTSVLYPFDKFVKHHGYKVPNSYLTDVIVFFKEQQQTDNYTV</sequence>
<protein>
    <submittedName>
        <fullName evidence="6">Hemocyanin, all-alpha domain</fullName>
    </submittedName>
</protein>
<feature type="chain" id="PRO_5043407711" evidence="2">
    <location>
        <begin position="17"/>
        <end position="672"/>
    </location>
</feature>
<proteinExistence type="predicted"/>
<evidence type="ECO:0000256" key="2">
    <source>
        <dbReference type="SAM" id="SignalP"/>
    </source>
</evidence>
<dbReference type="EMBL" id="JASPKY010000546">
    <property type="protein sequence ID" value="KAK9693308.1"/>
    <property type="molecule type" value="Genomic_DNA"/>
</dbReference>
<evidence type="ECO:0000259" key="4">
    <source>
        <dbReference type="Pfam" id="PF03722"/>
    </source>
</evidence>
<keyword evidence="7" id="KW-1185">Reference proteome</keyword>
<comment type="caution">
    <text evidence="6">The sequence shown here is derived from an EMBL/GenBank/DDBJ whole genome shotgun (WGS) entry which is preliminary data.</text>
</comment>
<keyword evidence="1" id="KW-0758">Storage protein</keyword>
<dbReference type="InterPro" id="IPR005203">
    <property type="entry name" value="Hemocyanin_C"/>
</dbReference>
<dbReference type="PANTHER" id="PTHR11511">
    <property type="entry name" value="LARVAL STORAGE PROTEIN/PHENOLOXIDASE"/>
    <property type="match status" value="1"/>
</dbReference>
<dbReference type="SUPFAM" id="SSF81296">
    <property type="entry name" value="E set domains"/>
    <property type="match status" value="1"/>
</dbReference>
<dbReference type="Gene3D" id="1.10.1280.10">
    <property type="entry name" value="Di-copper center containing domain from catechol oxidase"/>
    <property type="match status" value="1"/>
</dbReference>
<dbReference type="PROSITE" id="PS00210">
    <property type="entry name" value="HEMOCYANIN_2"/>
    <property type="match status" value="1"/>
</dbReference>
<feature type="domain" description="Hemocyanin N-terminal" evidence="4">
    <location>
        <begin position="29"/>
        <end position="147"/>
    </location>
</feature>
<evidence type="ECO:0000256" key="1">
    <source>
        <dbReference type="ARBA" id="ARBA00022761"/>
    </source>
</evidence>
<dbReference type="SUPFAM" id="SSF48050">
    <property type="entry name" value="Hemocyanin, N-terminal domain"/>
    <property type="match status" value="1"/>
</dbReference>
<dbReference type="Pfam" id="PF03723">
    <property type="entry name" value="Hemocyanin_C"/>
    <property type="match status" value="1"/>
</dbReference>
<dbReference type="Pfam" id="PF03722">
    <property type="entry name" value="Hemocyanin_N"/>
    <property type="match status" value="1"/>
</dbReference>
<name>A0AAW1ITY8_POPJA</name>
<dbReference type="AlphaFoldDB" id="A0AAW1ITY8"/>
<dbReference type="InterPro" id="IPR005204">
    <property type="entry name" value="Hemocyanin_N"/>
</dbReference>
<evidence type="ECO:0000259" key="5">
    <source>
        <dbReference type="Pfam" id="PF03723"/>
    </source>
</evidence>
<dbReference type="SUPFAM" id="SSF48056">
    <property type="entry name" value="Di-copper centre-containing domain"/>
    <property type="match status" value="1"/>
</dbReference>
<dbReference type="InterPro" id="IPR013788">
    <property type="entry name" value="Hemocyanin/hexamerin"/>
</dbReference>
<dbReference type="PRINTS" id="PR00187">
    <property type="entry name" value="HAEMOCYANIN"/>
</dbReference>
<dbReference type="Pfam" id="PF00372">
    <property type="entry name" value="Hemocyanin_M"/>
    <property type="match status" value="1"/>
</dbReference>
<dbReference type="PANTHER" id="PTHR11511:SF5">
    <property type="entry name" value="FAT-BODY PROTEIN 1-RELATED"/>
    <property type="match status" value="1"/>
</dbReference>
<evidence type="ECO:0000313" key="6">
    <source>
        <dbReference type="EMBL" id="KAK9693308.1"/>
    </source>
</evidence>
<dbReference type="GO" id="GO:0045735">
    <property type="term" value="F:nutrient reservoir activity"/>
    <property type="evidence" value="ECO:0007669"/>
    <property type="project" value="UniProtKB-KW"/>
</dbReference>
<dbReference type="InterPro" id="IPR036697">
    <property type="entry name" value="Hemocyanin_N_sf"/>
</dbReference>
<dbReference type="InterPro" id="IPR014756">
    <property type="entry name" value="Ig_E-set"/>
</dbReference>
<dbReference type="Proteomes" id="UP001458880">
    <property type="component" value="Unassembled WGS sequence"/>
</dbReference>
<dbReference type="InterPro" id="IPR037020">
    <property type="entry name" value="Hemocyanin_C_sf"/>
</dbReference>
<organism evidence="6 7">
    <name type="scientific">Popillia japonica</name>
    <name type="common">Japanese beetle</name>
    <dbReference type="NCBI Taxonomy" id="7064"/>
    <lineage>
        <taxon>Eukaryota</taxon>
        <taxon>Metazoa</taxon>
        <taxon>Ecdysozoa</taxon>
        <taxon>Arthropoda</taxon>
        <taxon>Hexapoda</taxon>
        <taxon>Insecta</taxon>
        <taxon>Pterygota</taxon>
        <taxon>Neoptera</taxon>
        <taxon>Endopterygota</taxon>
        <taxon>Coleoptera</taxon>
        <taxon>Polyphaga</taxon>
        <taxon>Scarabaeiformia</taxon>
        <taxon>Scarabaeidae</taxon>
        <taxon>Rutelinae</taxon>
        <taxon>Popillia</taxon>
    </lineage>
</organism>
<dbReference type="InterPro" id="IPR000896">
    <property type="entry name" value="Hemocyanin/hexamerin_mid_dom"/>
</dbReference>
<accession>A0AAW1ITY8</accession>
<evidence type="ECO:0000313" key="7">
    <source>
        <dbReference type="Proteomes" id="UP001458880"/>
    </source>
</evidence>
<feature type="domain" description="Hemocyanin C-terminal" evidence="5">
    <location>
        <begin position="442"/>
        <end position="629"/>
    </location>
</feature>
<dbReference type="GO" id="GO:0005615">
    <property type="term" value="C:extracellular space"/>
    <property type="evidence" value="ECO:0007669"/>
    <property type="project" value="UniProtKB-ARBA"/>
</dbReference>
<dbReference type="InterPro" id="IPR008922">
    <property type="entry name" value="Di-copper_centre_dom_sf"/>
</dbReference>
<evidence type="ECO:0000259" key="3">
    <source>
        <dbReference type="Pfam" id="PF00372"/>
    </source>
</evidence>
<dbReference type="Gene3D" id="2.60.40.1520">
    <property type="entry name" value="Hemocyanin, C-terminal domain"/>
    <property type="match status" value="1"/>
</dbReference>
<keyword evidence="2" id="KW-0732">Signal</keyword>
<feature type="signal peptide" evidence="2">
    <location>
        <begin position="1"/>
        <end position="16"/>
    </location>
</feature>